<evidence type="ECO:0000313" key="3">
    <source>
        <dbReference type="Proteomes" id="UP001302949"/>
    </source>
</evidence>
<reference evidence="2 3" key="1">
    <citation type="submission" date="2023-12" db="EMBL/GenBank/DDBJ databases">
        <title>Novel species of the genus Arcicella isolated from rivers.</title>
        <authorList>
            <person name="Lu H."/>
        </authorList>
    </citation>
    <scope>NUCLEOTIDE SEQUENCE [LARGE SCALE GENOMIC DNA]</scope>
    <source>
        <strain evidence="2 3">KCTC 23307</strain>
    </source>
</reference>
<protein>
    <submittedName>
        <fullName evidence="2">GDSL-type esterase/lipase family protein</fullName>
    </submittedName>
</protein>
<dbReference type="InterPro" id="IPR036514">
    <property type="entry name" value="SGNH_hydro_sf"/>
</dbReference>
<comment type="caution">
    <text evidence="2">The sequence shown here is derived from an EMBL/GenBank/DDBJ whole genome shotgun (WGS) entry which is preliminary data.</text>
</comment>
<organism evidence="2 3">
    <name type="scientific">Arcicella rigui</name>
    <dbReference type="NCBI Taxonomy" id="797020"/>
    <lineage>
        <taxon>Bacteria</taxon>
        <taxon>Pseudomonadati</taxon>
        <taxon>Bacteroidota</taxon>
        <taxon>Cytophagia</taxon>
        <taxon>Cytophagales</taxon>
        <taxon>Flectobacillaceae</taxon>
        <taxon>Arcicella</taxon>
    </lineage>
</organism>
<sequence>MQKILLIIVLFLYQVHVSYAQKRYEDEIVAFEMHDLVSMPQPHQILLVGSSSIRMWKTYKEDMEGYYVINRGFGGSTMSDVNEYFDRIVSKYLPKYIFVYEGDNDLASGKSPEEVLEDYKIFAEKVKKTLPKTKIAFCSIRPCLLRINILDKQRRFNQLLQTFCKQSKKYQYIDMQKDFYLPNGELMQDIFIEDKLHLNEKGYKIWTAAIRKHFAKNVK</sequence>
<dbReference type="Gene3D" id="3.40.50.1110">
    <property type="entry name" value="SGNH hydrolase"/>
    <property type="match status" value="1"/>
</dbReference>
<feature type="domain" description="SGNH hydrolase-type esterase" evidence="1">
    <location>
        <begin position="63"/>
        <end position="205"/>
    </location>
</feature>
<name>A0ABU5QG14_9BACT</name>
<proteinExistence type="predicted"/>
<accession>A0ABU5QG14</accession>
<dbReference type="RefSeq" id="WP_323298953.1">
    <property type="nucleotide sequence ID" value="NZ_JAYFUM010000032.1"/>
</dbReference>
<dbReference type="InterPro" id="IPR051532">
    <property type="entry name" value="Ester_Hydrolysis_Enzymes"/>
</dbReference>
<dbReference type="SUPFAM" id="SSF52266">
    <property type="entry name" value="SGNH hydrolase"/>
    <property type="match status" value="1"/>
</dbReference>
<dbReference type="PANTHER" id="PTHR30383">
    <property type="entry name" value="THIOESTERASE 1/PROTEASE 1/LYSOPHOSPHOLIPASE L1"/>
    <property type="match status" value="1"/>
</dbReference>
<dbReference type="Pfam" id="PF13472">
    <property type="entry name" value="Lipase_GDSL_2"/>
    <property type="match status" value="1"/>
</dbReference>
<evidence type="ECO:0000259" key="1">
    <source>
        <dbReference type="Pfam" id="PF13472"/>
    </source>
</evidence>
<evidence type="ECO:0000313" key="2">
    <source>
        <dbReference type="EMBL" id="MEA5141799.1"/>
    </source>
</evidence>
<keyword evidence="3" id="KW-1185">Reference proteome</keyword>
<dbReference type="InterPro" id="IPR013830">
    <property type="entry name" value="SGNH_hydro"/>
</dbReference>
<gene>
    <name evidence="2" type="ORF">VB248_21770</name>
</gene>
<dbReference type="EMBL" id="JAYFUM010000032">
    <property type="protein sequence ID" value="MEA5141799.1"/>
    <property type="molecule type" value="Genomic_DNA"/>
</dbReference>
<dbReference type="PANTHER" id="PTHR30383:SF5">
    <property type="entry name" value="SGNH HYDROLASE-TYPE ESTERASE DOMAIN-CONTAINING PROTEIN"/>
    <property type="match status" value="1"/>
</dbReference>
<dbReference type="Proteomes" id="UP001302949">
    <property type="component" value="Unassembled WGS sequence"/>
</dbReference>